<name>A0A0E9PC77_ANGAN</name>
<protein>
    <submittedName>
        <fullName evidence="1">Uncharacterized protein</fullName>
    </submittedName>
</protein>
<accession>A0A0E9PC77</accession>
<sequence length="42" mass="4984">MNMERKSEEEWSRWCSSPKMEFCVMRSGCHITVYISGENKPV</sequence>
<reference evidence="1" key="1">
    <citation type="submission" date="2014-11" db="EMBL/GenBank/DDBJ databases">
        <authorList>
            <person name="Amaro Gonzalez C."/>
        </authorList>
    </citation>
    <scope>NUCLEOTIDE SEQUENCE</scope>
</reference>
<organism evidence="1">
    <name type="scientific">Anguilla anguilla</name>
    <name type="common">European freshwater eel</name>
    <name type="synonym">Muraena anguilla</name>
    <dbReference type="NCBI Taxonomy" id="7936"/>
    <lineage>
        <taxon>Eukaryota</taxon>
        <taxon>Metazoa</taxon>
        <taxon>Chordata</taxon>
        <taxon>Craniata</taxon>
        <taxon>Vertebrata</taxon>
        <taxon>Euteleostomi</taxon>
        <taxon>Actinopterygii</taxon>
        <taxon>Neopterygii</taxon>
        <taxon>Teleostei</taxon>
        <taxon>Anguilliformes</taxon>
        <taxon>Anguillidae</taxon>
        <taxon>Anguilla</taxon>
    </lineage>
</organism>
<evidence type="ECO:0000313" key="1">
    <source>
        <dbReference type="EMBL" id="JAH01867.1"/>
    </source>
</evidence>
<reference evidence="1" key="2">
    <citation type="journal article" date="2015" name="Fish Shellfish Immunol.">
        <title>Early steps in the European eel (Anguilla anguilla)-Vibrio vulnificus interaction in the gills: Role of the RtxA13 toxin.</title>
        <authorList>
            <person name="Callol A."/>
            <person name="Pajuelo D."/>
            <person name="Ebbesson L."/>
            <person name="Teles M."/>
            <person name="MacKenzie S."/>
            <person name="Amaro C."/>
        </authorList>
    </citation>
    <scope>NUCLEOTIDE SEQUENCE</scope>
</reference>
<dbReference type="EMBL" id="GBXM01106710">
    <property type="protein sequence ID" value="JAH01867.1"/>
    <property type="molecule type" value="Transcribed_RNA"/>
</dbReference>
<proteinExistence type="predicted"/>
<dbReference type="AlphaFoldDB" id="A0A0E9PC77"/>